<dbReference type="EMBL" id="VMNX01000125">
    <property type="protein sequence ID" value="MPY52168.1"/>
    <property type="molecule type" value="Genomic_DNA"/>
</dbReference>
<feature type="domain" description="D-isomer specific 2-hydroxyacid dehydrogenase NAD-binding" evidence="7">
    <location>
        <begin position="102"/>
        <end position="286"/>
    </location>
</feature>
<evidence type="ECO:0000256" key="3">
    <source>
        <dbReference type="ARBA" id="ARBA00023027"/>
    </source>
</evidence>
<dbReference type="SUPFAM" id="SSF52283">
    <property type="entry name" value="Formate/glycerate dehydrogenase catalytic domain-like"/>
    <property type="match status" value="1"/>
</dbReference>
<proteinExistence type="inferred from homology"/>
<dbReference type="AlphaFoldDB" id="A0A5N8X017"/>
<evidence type="ECO:0000259" key="7">
    <source>
        <dbReference type="Pfam" id="PF02826"/>
    </source>
</evidence>
<dbReference type="SUPFAM" id="SSF51735">
    <property type="entry name" value="NAD(P)-binding Rossmann-fold domains"/>
    <property type="match status" value="1"/>
</dbReference>
<evidence type="ECO:0000256" key="5">
    <source>
        <dbReference type="SAM" id="MobiDB-lite"/>
    </source>
</evidence>
<evidence type="ECO:0000256" key="4">
    <source>
        <dbReference type="RuleBase" id="RU003719"/>
    </source>
</evidence>
<evidence type="ECO:0000313" key="8">
    <source>
        <dbReference type="EMBL" id="MPY52168.1"/>
    </source>
</evidence>
<gene>
    <name evidence="8" type="ORF">FPZ41_27800</name>
</gene>
<dbReference type="GO" id="GO:0051287">
    <property type="term" value="F:NAD binding"/>
    <property type="evidence" value="ECO:0007669"/>
    <property type="project" value="InterPro"/>
</dbReference>
<dbReference type="InterPro" id="IPR050223">
    <property type="entry name" value="D-isomer_2-hydroxyacid_DH"/>
</dbReference>
<feature type="region of interest" description="Disordered" evidence="5">
    <location>
        <begin position="322"/>
        <end position="353"/>
    </location>
</feature>
<evidence type="ECO:0000256" key="1">
    <source>
        <dbReference type="ARBA" id="ARBA00005854"/>
    </source>
</evidence>
<organism evidence="8 9">
    <name type="scientific">Streptomyces acidicola</name>
    <dbReference type="NCBI Taxonomy" id="2596892"/>
    <lineage>
        <taxon>Bacteria</taxon>
        <taxon>Bacillati</taxon>
        <taxon>Actinomycetota</taxon>
        <taxon>Actinomycetes</taxon>
        <taxon>Kitasatosporales</taxon>
        <taxon>Streptomycetaceae</taxon>
        <taxon>Streptomyces</taxon>
    </lineage>
</organism>
<evidence type="ECO:0000256" key="2">
    <source>
        <dbReference type="ARBA" id="ARBA00023002"/>
    </source>
</evidence>
<sequence>MRIMLNHRILSRFSERLRTGGGHEWLAASEWDPERIAEAIADIDVYVGTRLTEDAARRAERLRLVHVVGAGYDGIPLEALRPEVTVANTHHHGRSIAEHVLMCVLMLSRRVLTADQELRAGRWRNVAVDPALPFGDTLRGRRVGIIGFGETGTETARLCQAVGLGVRAVRRDRSAPLPDGLRPDWVGGTDRLPELLADSDVVVVTVPLSPATRGLIGPAELASMGRHCFLINVARGPVVQEEALYEALSAGTIAGAALDVWWAGPPHAPSRLPFHTLPNVVMTPHNSGHTEETFAARATEIAANITRLERGSPLTNVVRAGRVPAAPGVPADHESPHDPAPLTTAAPSPAKEP</sequence>
<protein>
    <submittedName>
        <fullName evidence="8">Hydroxyacid dehydrogenase</fullName>
    </submittedName>
</protein>
<dbReference type="Pfam" id="PF00389">
    <property type="entry name" value="2-Hacid_dh"/>
    <property type="match status" value="1"/>
</dbReference>
<evidence type="ECO:0000313" key="9">
    <source>
        <dbReference type="Proteomes" id="UP000373149"/>
    </source>
</evidence>
<dbReference type="Gene3D" id="3.40.50.720">
    <property type="entry name" value="NAD(P)-binding Rossmann-like Domain"/>
    <property type="match status" value="2"/>
</dbReference>
<accession>A0A5N8X017</accession>
<dbReference type="Proteomes" id="UP000373149">
    <property type="component" value="Unassembled WGS sequence"/>
</dbReference>
<reference evidence="8 9" key="1">
    <citation type="submission" date="2019-09" db="EMBL/GenBank/DDBJ databases">
        <authorList>
            <person name="Duangmal K."/>
            <person name="Teo W.F.A."/>
            <person name="Lipun K."/>
        </authorList>
    </citation>
    <scope>NUCLEOTIDE SEQUENCE [LARGE SCALE GENOMIC DNA]</scope>
    <source>
        <strain evidence="8 9">K1PN6</strain>
    </source>
</reference>
<dbReference type="RefSeq" id="WP_152866410.1">
    <property type="nucleotide sequence ID" value="NZ_VMNX01000125.1"/>
</dbReference>
<comment type="caution">
    <text evidence="8">The sequence shown here is derived from an EMBL/GenBank/DDBJ whole genome shotgun (WGS) entry which is preliminary data.</text>
</comment>
<dbReference type="InterPro" id="IPR006140">
    <property type="entry name" value="D-isomer_DH_NAD-bd"/>
</dbReference>
<dbReference type="GO" id="GO:0016618">
    <property type="term" value="F:hydroxypyruvate reductase [NAD(P)H] activity"/>
    <property type="evidence" value="ECO:0007669"/>
    <property type="project" value="TreeGrafter"/>
</dbReference>
<evidence type="ECO:0000259" key="6">
    <source>
        <dbReference type="Pfam" id="PF00389"/>
    </source>
</evidence>
<feature type="domain" description="D-isomer specific 2-hydroxyacid dehydrogenase catalytic" evidence="6">
    <location>
        <begin position="30"/>
        <end position="318"/>
    </location>
</feature>
<dbReference type="GO" id="GO:0005829">
    <property type="term" value="C:cytosol"/>
    <property type="evidence" value="ECO:0007669"/>
    <property type="project" value="TreeGrafter"/>
</dbReference>
<dbReference type="GO" id="GO:0030267">
    <property type="term" value="F:glyoxylate reductase (NADPH) activity"/>
    <property type="evidence" value="ECO:0007669"/>
    <property type="project" value="TreeGrafter"/>
</dbReference>
<name>A0A5N8X017_9ACTN</name>
<keyword evidence="2 4" id="KW-0560">Oxidoreductase</keyword>
<dbReference type="PANTHER" id="PTHR10996">
    <property type="entry name" value="2-HYDROXYACID DEHYDROGENASE-RELATED"/>
    <property type="match status" value="1"/>
</dbReference>
<comment type="similarity">
    <text evidence="1 4">Belongs to the D-isomer specific 2-hydroxyacid dehydrogenase family.</text>
</comment>
<dbReference type="PANTHER" id="PTHR10996:SF178">
    <property type="entry name" value="2-HYDROXYACID DEHYDROGENASE YGL185C-RELATED"/>
    <property type="match status" value="1"/>
</dbReference>
<dbReference type="CDD" id="cd12165">
    <property type="entry name" value="2-Hacid_dh_6"/>
    <property type="match status" value="1"/>
</dbReference>
<dbReference type="InterPro" id="IPR036291">
    <property type="entry name" value="NAD(P)-bd_dom_sf"/>
</dbReference>
<keyword evidence="3" id="KW-0520">NAD</keyword>
<dbReference type="InterPro" id="IPR006139">
    <property type="entry name" value="D-isomer_2_OHA_DH_cat_dom"/>
</dbReference>
<dbReference type="Pfam" id="PF02826">
    <property type="entry name" value="2-Hacid_dh_C"/>
    <property type="match status" value="1"/>
</dbReference>
<feature type="compositionally biased region" description="Low complexity" evidence="5">
    <location>
        <begin position="340"/>
        <end position="353"/>
    </location>
</feature>
<keyword evidence="9" id="KW-1185">Reference proteome</keyword>